<feature type="compositionally biased region" description="Low complexity" evidence="8">
    <location>
        <begin position="579"/>
        <end position="594"/>
    </location>
</feature>
<organism evidence="9 10">
    <name type="scientific">Pleodorina starrii</name>
    <dbReference type="NCBI Taxonomy" id="330485"/>
    <lineage>
        <taxon>Eukaryota</taxon>
        <taxon>Viridiplantae</taxon>
        <taxon>Chlorophyta</taxon>
        <taxon>core chlorophytes</taxon>
        <taxon>Chlorophyceae</taxon>
        <taxon>CS clade</taxon>
        <taxon>Chlamydomonadales</taxon>
        <taxon>Volvocaceae</taxon>
        <taxon>Pleodorina</taxon>
    </lineage>
</organism>
<feature type="compositionally biased region" description="Low complexity" evidence="8">
    <location>
        <begin position="601"/>
        <end position="631"/>
    </location>
</feature>
<evidence type="ECO:0000313" key="10">
    <source>
        <dbReference type="Proteomes" id="UP001165080"/>
    </source>
</evidence>
<feature type="compositionally biased region" description="Gly residues" evidence="8">
    <location>
        <begin position="694"/>
        <end position="713"/>
    </location>
</feature>
<comment type="caution">
    <text evidence="9">The sequence shown here is derived from an EMBL/GenBank/DDBJ whole genome shotgun (WGS) entry which is preliminary data.</text>
</comment>
<evidence type="ECO:0000256" key="3">
    <source>
        <dbReference type="ARBA" id="ARBA00022475"/>
    </source>
</evidence>
<evidence type="ECO:0000256" key="4">
    <source>
        <dbReference type="ARBA" id="ARBA00022692"/>
    </source>
</evidence>
<protein>
    <submittedName>
        <fullName evidence="9">Uncharacterized protein</fullName>
    </submittedName>
</protein>
<keyword evidence="7" id="KW-0472">Membrane</keyword>
<evidence type="ECO:0000256" key="5">
    <source>
        <dbReference type="ARBA" id="ARBA00022989"/>
    </source>
</evidence>
<proteinExistence type="predicted"/>
<evidence type="ECO:0000313" key="9">
    <source>
        <dbReference type="EMBL" id="GLC61332.1"/>
    </source>
</evidence>
<keyword evidence="10" id="KW-1185">Reference proteome</keyword>
<feature type="region of interest" description="Disordered" evidence="8">
    <location>
        <begin position="439"/>
        <end position="524"/>
    </location>
</feature>
<dbReference type="Pfam" id="PF25539">
    <property type="entry name" value="Bestrophin_2"/>
    <property type="match status" value="1"/>
</dbReference>
<gene>
    <name evidence="9" type="primary">PLEST008312</name>
    <name evidence="9" type="ORF">PLESTB_001744500</name>
</gene>
<dbReference type="GO" id="GO:0005886">
    <property type="term" value="C:plasma membrane"/>
    <property type="evidence" value="ECO:0007669"/>
    <property type="project" value="UniProtKB-SubCell"/>
</dbReference>
<feature type="compositionally biased region" description="Low complexity" evidence="8">
    <location>
        <begin position="684"/>
        <end position="693"/>
    </location>
</feature>
<sequence length="739" mass="77142">MQSQLKVGGRAQNSRLNWLPQRSCVLRRALRVDATSGAAPPPPVKELPKDTVTRQYRRTVYDFALWAKHRDVNRYLYNLKTMPGSRIIRTLSHPMGVVLAWAALFGFYETCIESGVLPAYLPKLTLTSAEPQGLTSFALSLLLVFRTNSSYGRFDEARKIWGGILNRARNIANQAVTFIPPEDVAGREAVGKWTVGFCRALQAHLQEDADLRTELSKAQPRWSQQEIDMLCNAQHRPIKAISMLSELTRQLSISEFQALQMQENVTFFYDALGGCERLLRTPIPVSYTRHTARFLTIWLALLPLGLWERYHWSMLPVIALIGFLLLGIDEIGITIEEPFGILPLDVICTRAQTDVVSLIKDDQDVVQYIAAVRQGRTTGQSSLPPPAAAPAAPAAAAATPVVVPSVAGRSDSPTGPSSSSQPGVMRTVASLFSNVRNGIGAVAPAPPRAPSPKGAQGGQGQGQPGSRAGSPRPTSPGRPTASFPRASAGTGMVPPAAATAVPAPPPIKPPASNGKSAGAAAAPPPVSGAGFTMSFSGLADGAAAAAAKLSKLADGMTAGTPAAAPPAAAAVVEVVAEPAAAAASPKPTKSAAAEGAKRETAAAAVAPSAATAVASGSGSESDSRSGSARRAANWREELAALRAGREEASASADDEPSASYDGGYGSGADDADDEALRRFGGLAGRSRSAAARGSGNGTGNGESGYSNGNGNGNSYGYSSASTEVRSARPRTRPDWRNQL</sequence>
<keyword evidence="3" id="KW-1003">Cell membrane</keyword>
<dbReference type="PANTHER" id="PTHR33281:SF19">
    <property type="entry name" value="VOLTAGE-DEPENDENT ANION CHANNEL-FORMING PROTEIN YNEE"/>
    <property type="match status" value="1"/>
</dbReference>
<feature type="compositionally biased region" description="Low complexity" evidence="8">
    <location>
        <begin position="510"/>
        <end position="521"/>
    </location>
</feature>
<keyword evidence="5" id="KW-1133">Transmembrane helix</keyword>
<name>A0A9W6F9F3_9CHLO</name>
<dbReference type="InterPro" id="IPR044669">
    <property type="entry name" value="YneE/VCCN1/2-like"/>
</dbReference>
<dbReference type="GO" id="GO:0005254">
    <property type="term" value="F:chloride channel activity"/>
    <property type="evidence" value="ECO:0007669"/>
    <property type="project" value="InterPro"/>
</dbReference>
<keyword evidence="2" id="KW-0813">Transport</keyword>
<feature type="region of interest" description="Disordered" evidence="8">
    <location>
        <begin position="579"/>
        <end position="739"/>
    </location>
</feature>
<evidence type="ECO:0000256" key="8">
    <source>
        <dbReference type="SAM" id="MobiDB-lite"/>
    </source>
</evidence>
<keyword evidence="4" id="KW-0812">Transmembrane</keyword>
<evidence type="ECO:0000256" key="6">
    <source>
        <dbReference type="ARBA" id="ARBA00023065"/>
    </source>
</evidence>
<dbReference type="OrthoDB" id="1368at2759"/>
<evidence type="ECO:0000256" key="2">
    <source>
        <dbReference type="ARBA" id="ARBA00022448"/>
    </source>
</evidence>
<accession>A0A9W6F9F3</accession>
<dbReference type="EMBL" id="BRXU01000045">
    <property type="protein sequence ID" value="GLC61332.1"/>
    <property type="molecule type" value="Genomic_DNA"/>
</dbReference>
<dbReference type="Proteomes" id="UP001165080">
    <property type="component" value="Unassembled WGS sequence"/>
</dbReference>
<reference evidence="9 10" key="1">
    <citation type="journal article" date="2023" name="Commun. Biol.">
        <title>Reorganization of the ancestral sex-determining regions during the evolution of trioecy in Pleodorina starrii.</title>
        <authorList>
            <person name="Takahashi K."/>
            <person name="Suzuki S."/>
            <person name="Kawai-Toyooka H."/>
            <person name="Yamamoto K."/>
            <person name="Hamaji T."/>
            <person name="Ootsuki R."/>
            <person name="Yamaguchi H."/>
            <person name="Kawachi M."/>
            <person name="Higashiyama T."/>
            <person name="Nozaki H."/>
        </authorList>
    </citation>
    <scope>NUCLEOTIDE SEQUENCE [LARGE SCALE GENOMIC DNA]</scope>
    <source>
        <strain evidence="9 10">NIES-4479</strain>
    </source>
</reference>
<dbReference type="PANTHER" id="PTHR33281">
    <property type="entry name" value="UPF0187 PROTEIN YNEE"/>
    <property type="match status" value="1"/>
</dbReference>
<evidence type="ECO:0000256" key="1">
    <source>
        <dbReference type="ARBA" id="ARBA00004651"/>
    </source>
</evidence>
<comment type="subcellular location">
    <subcellularLocation>
        <location evidence="1">Cell membrane</location>
        <topology evidence="1">Multi-pass membrane protein</topology>
    </subcellularLocation>
</comment>
<dbReference type="AlphaFoldDB" id="A0A9W6F9F3"/>
<keyword evidence="6" id="KW-0406">Ion transport</keyword>
<evidence type="ECO:0000256" key="7">
    <source>
        <dbReference type="ARBA" id="ARBA00023136"/>
    </source>
</evidence>
<feature type="compositionally biased region" description="Basic and acidic residues" evidence="8">
    <location>
        <begin position="633"/>
        <end position="648"/>
    </location>
</feature>